<dbReference type="Proteomes" id="UP000215137">
    <property type="component" value="Chromosome"/>
</dbReference>
<dbReference type="AlphaFoldDB" id="A0A248TFU8"/>
<keyword evidence="1" id="KW-1133">Transmembrane helix</keyword>
<evidence type="ECO:0000256" key="1">
    <source>
        <dbReference type="SAM" id="Phobius"/>
    </source>
</evidence>
<dbReference type="RefSeq" id="WP_095370653.1">
    <property type="nucleotide sequence ID" value="NZ_CP022983.1"/>
</dbReference>
<protein>
    <recommendedName>
        <fullName evidence="4">DUF5668 domain-containing protein</fullName>
    </recommendedName>
</protein>
<dbReference type="OrthoDB" id="1707123at2"/>
<sequence length="309" mass="34754">MRTWRVGTFSMGASLLFLGVYLLLSQIFKLDVSSILISWWPIIFVILGGEILLFLFFSKQEKPYLKYDIFSIFFVGVLGTVGITIALLSMTGIVDKVSANMDLEHRTGDLPTFDFAMNNDVKRVVVDSGSTGISVEGSTGKELSVFGTYTATQLEKKPLITDVEDYMTTTVKGDTLYIAFKELPRESIAMFQNYSTLDPTLVIPQDVTLEIDGNYNEITMKPRQLTADWDVNNSSAVNVYMSKNSNAELVISDVGDLNSEKEPNNIVFTEKQDEYDEQQRVEKAMLKYGDGKYTISINNSDYLQIKDKE</sequence>
<dbReference type="EMBL" id="CP022983">
    <property type="protein sequence ID" value="ASV67078.1"/>
    <property type="molecule type" value="Genomic_DNA"/>
</dbReference>
<evidence type="ECO:0008006" key="4">
    <source>
        <dbReference type="Google" id="ProtNLM"/>
    </source>
</evidence>
<accession>A0A248TFU8</accession>
<proteinExistence type="predicted"/>
<feature type="transmembrane region" description="Helical" evidence="1">
    <location>
        <begin position="39"/>
        <end position="57"/>
    </location>
</feature>
<evidence type="ECO:0000313" key="3">
    <source>
        <dbReference type="Proteomes" id="UP000215137"/>
    </source>
</evidence>
<keyword evidence="3" id="KW-1185">Reference proteome</keyword>
<feature type="transmembrane region" description="Helical" evidence="1">
    <location>
        <begin position="69"/>
        <end position="94"/>
    </location>
</feature>
<name>A0A248TFU8_9BACI</name>
<gene>
    <name evidence="2" type="ORF">CKF48_06880</name>
</gene>
<reference evidence="2 3" key="1">
    <citation type="submission" date="2017-08" db="EMBL/GenBank/DDBJ databases">
        <title>Complete Genome Sequence of Bacillus kochii Oregon-R-modENCODE STRAIN BDGP4, isolated from Drosophila melanogaster gut.</title>
        <authorList>
            <person name="Wan K.H."/>
            <person name="Yu C."/>
            <person name="Park S."/>
            <person name="Hammonds A.S."/>
            <person name="Booth B.W."/>
            <person name="Celniker S.E."/>
        </authorList>
    </citation>
    <scope>NUCLEOTIDE SEQUENCE [LARGE SCALE GENOMIC DNA]</scope>
    <source>
        <strain evidence="2 3">BDGP4</strain>
    </source>
</reference>
<evidence type="ECO:0000313" key="2">
    <source>
        <dbReference type="EMBL" id="ASV67078.1"/>
    </source>
</evidence>
<dbReference type="KEGG" id="bko:CKF48_06880"/>
<keyword evidence="1" id="KW-0472">Membrane</keyword>
<organism evidence="2 3">
    <name type="scientific">Cytobacillus kochii</name>
    <dbReference type="NCBI Taxonomy" id="859143"/>
    <lineage>
        <taxon>Bacteria</taxon>
        <taxon>Bacillati</taxon>
        <taxon>Bacillota</taxon>
        <taxon>Bacilli</taxon>
        <taxon>Bacillales</taxon>
        <taxon>Bacillaceae</taxon>
        <taxon>Cytobacillus</taxon>
    </lineage>
</organism>
<keyword evidence="1" id="KW-0812">Transmembrane</keyword>